<evidence type="ECO:0000259" key="1">
    <source>
        <dbReference type="Pfam" id="PF01551"/>
    </source>
</evidence>
<accession>A0A7V0Q867</accession>
<gene>
    <name evidence="2" type="ORF">ENH14_02750</name>
</gene>
<dbReference type="AlphaFoldDB" id="A0A7V0Q867"/>
<dbReference type="CDD" id="cd12797">
    <property type="entry name" value="M23_peptidase"/>
    <property type="match status" value="1"/>
</dbReference>
<name>A0A7V0Q867_UNCW3</name>
<proteinExistence type="predicted"/>
<dbReference type="InterPro" id="IPR011055">
    <property type="entry name" value="Dup_hybrid_motif"/>
</dbReference>
<comment type="caution">
    <text evidence="2">The sequence shown here is derived from an EMBL/GenBank/DDBJ whole genome shotgun (WGS) entry which is preliminary data.</text>
</comment>
<dbReference type="Pfam" id="PF01551">
    <property type="entry name" value="Peptidase_M23"/>
    <property type="match status" value="1"/>
</dbReference>
<dbReference type="InterPro" id="IPR050570">
    <property type="entry name" value="Cell_wall_metabolism_enzyme"/>
</dbReference>
<dbReference type="EMBL" id="DRDR01000117">
    <property type="protein sequence ID" value="HDL60356.1"/>
    <property type="molecule type" value="Genomic_DNA"/>
</dbReference>
<feature type="domain" description="M23ase beta-sheet core" evidence="1">
    <location>
        <begin position="32"/>
        <end position="92"/>
    </location>
</feature>
<protein>
    <submittedName>
        <fullName evidence="2">M23 family metallopeptidase</fullName>
    </submittedName>
</protein>
<dbReference type="Gene3D" id="2.70.70.10">
    <property type="entry name" value="Glucose Permease (Domain IIA)"/>
    <property type="match status" value="1"/>
</dbReference>
<dbReference type="PANTHER" id="PTHR21666:SF270">
    <property type="entry name" value="MUREIN HYDROLASE ACTIVATOR ENVC"/>
    <property type="match status" value="1"/>
</dbReference>
<sequence>MSFLFWLIITLPLPLAHNSRLTSAFAENRITRFHMGVDFSTNHRDGIPVVAVEDGEVVRIKSSFFGLGKVLYVKGKSRNIYVYAHLERFRKDLERLVRSLQYKNKRFFLDHFPEQKPKVKKGKIIGYSGESGAGPPHLHFEIRRNMDIAFNPAFYFNVNHNLKFKGVRLLSPLGIFDLREEDTTKIPERFNILVKCSYFVHLKIIIDNDTVAVVELDSIPYSKNSLAQIFYLYEGGRYSDSYFRLTGYKDIIPPVVKKTIPEVKLATGVHRFTVIVMDLQGREYFFNYSVKVERKGLIPTIPKDPLFTEYGVIFPDGSIFNQKTGTKDDIYILKIEKDKSTELVLPGLKLKFSEGSFPWDFWIGVKWKGDTLTLFPAYPPLVKPIQLTSSLGEIYARNGNKVSFLGIKEAKLKTLGKIFYARDSLPPEVKLLHISQKKIIFSLKDNLSGILADSIKLYIDGRWVPAEYDIDNNILTYRVLFSDLDPQLYKGKHDINLKIMDRAYNKTIFHRTIWLK</sequence>
<dbReference type="GO" id="GO:0004222">
    <property type="term" value="F:metalloendopeptidase activity"/>
    <property type="evidence" value="ECO:0007669"/>
    <property type="project" value="TreeGrafter"/>
</dbReference>
<dbReference type="PANTHER" id="PTHR21666">
    <property type="entry name" value="PEPTIDASE-RELATED"/>
    <property type="match status" value="1"/>
</dbReference>
<dbReference type="SUPFAM" id="SSF51261">
    <property type="entry name" value="Duplicated hybrid motif"/>
    <property type="match status" value="1"/>
</dbReference>
<organism evidence="2">
    <name type="scientific">candidate division WOR-3 bacterium</name>
    <dbReference type="NCBI Taxonomy" id="2052148"/>
    <lineage>
        <taxon>Bacteria</taxon>
        <taxon>Bacteria division WOR-3</taxon>
    </lineage>
</organism>
<reference evidence="2" key="1">
    <citation type="journal article" date="2020" name="mSystems">
        <title>Genome- and Community-Level Interaction Insights into Carbon Utilization and Element Cycling Functions of Hydrothermarchaeota in Hydrothermal Sediment.</title>
        <authorList>
            <person name="Zhou Z."/>
            <person name="Liu Y."/>
            <person name="Xu W."/>
            <person name="Pan J."/>
            <person name="Luo Z.H."/>
            <person name="Li M."/>
        </authorList>
    </citation>
    <scope>NUCLEOTIDE SEQUENCE [LARGE SCALE GENOMIC DNA]</scope>
    <source>
        <strain evidence="2">HyVt-28</strain>
    </source>
</reference>
<dbReference type="Proteomes" id="UP000886381">
    <property type="component" value="Unassembled WGS sequence"/>
</dbReference>
<dbReference type="InterPro" id="IPR016047">
    <property type="entry name" value="M23ase_b-sheet_dom"/>
</dbReference>
<evidence type="ECO:0000313" key="2">
    <source>
        <dbReference type="EMBL" id="HDL60356.1"/>
    </source>
</evidence>